<feature type="compositionally biased region" description="Polar residues" evidence="1">
    <location>
        <begin position="110"/>
        <end position="123"/>
    </location>
</feature>
<feature type="transmembrane region" description="Helical" evidence="2">
    <location>
        <begin position="34"/>
        <end position="59"/>
    </location>
</feature>
<keyword evidence="5" id="KW-1185">Reference proteome</keyword>
<evidence type="ECO:0000256" key="3">
    <source>
        <dbReference type="SAM" id="SignalP"/>
    </source>
</evidence>
<dbReference type="AlphaFoldDB" id="A0A6L3SSS7"/>
<proteinExistence type="predicted"/>
<feature type="compositionally biased region" description="Low complexity" evidence="1">
    <location>
        <begin position="82"/>
        <end position="94"/>
    </location>
</feature>
<evidence type="ECO:0000313" key="5">
    <source>
        <dbReference type="Proteomes" id="UP000474159"/>
    </source>
</evidence>
<gene>
    <name evidence="4" type="ORF">F6X53_30035</name>
</gene>
<evidence type="ECO:0000256" key="1">
    <source>
        <dbReference type="SAM" id="MobiDB-lite"/>
    </source>
</evidence>
<accession>A0A6L3SSS7</accession>
<organism evidence="4 5">
    <name type="scientific">Methylobacterium soli</name>
    <dbReference type="NCBI Taxonomy" id="553447"/>
    <lineage>
        <taxon>Bacteria</taxon>
        <taxon>Pseudomonadati</taxon>
        <taxon>Pseudomonadota</taxon>
        <taxon>Alphaproteobacteria</taxon>
        <taxon>Hyphomicrobiales</taxon>
        <taxon>Methylobacteriaceae</taxon>
        <taxon>Methylobacterium</taxon>
    </lineage>
</organism>
<evidence type="ECO:0000313" key="4">
    <source>
        <dbReference type="EMBL" id="KAB1070537.1"/>
    </source>
</evidence>
<dbReference type="RefSeq" id="WP_151005287.1">
    <property type="nucleotide sequence ID" value="NZ_VZZK01000062.1"/>
</dbReference>
<keyword evidence="2" id="KW-0472">Membrane</keyword>
<keyword evidence="2" id="KW-1133">Transmembrane helix</keyword>
<feature type="compositionally biased region" description="Basic residues" evidence="1">
    <location>
        <begin position="67"/>
        <end position="77"/>
    </location>
</feature>
<feature type="signal peptide" evidence="3">
    <location>
        <begin position="1"/>
        <end position="24"/>
    </location>
</feature>
<sequence>MKAICLGAMLALAASLAAPQAVLAANNTTVGVGSGAVAGALVGGPVGAVAGAIIGGVVGSSTERAGPRRARRARALRRRAEAAPPSRAPIARSAVSEPAPRSLTPAVPTATGSVSGSTWKNPR</sequence>
<keyword evidence="2" id="KW-0812">Transmembrane</keyword>
<evidence type="ECO:0008006" key="6">
    <source>
        <dbReference type="Google" id="ProtNLM"/>
    </source>
</evidence>
<comment type="caution">
    <text evidence="4">The sequence shown here is derived from an EMBL/GenBank/DDBJ whole genome shotgun (WGS) entry which is preliminary data.</text>
</comment>
<dbReference type="EMBL" id="VZZK01000062">
    <property type="protein sequence ID" value="KAB1070537.1"/>
    <property type="molecule type" value="Genomic_DNA"/>
</dbReference>
<reference evidence="4 5" key="1">
    <citation type="submission" date="2019-09" db="EMBL/GenBank/DDBJ databases">
        <title>YIM 48816 draft genome.</title>
        <authorList>
            <person name="Jiang L."/>
        </authorList>
    </citation>
    <scope>NUCLEOTIDE SEQUENCE [LARGE SCALE GENOMIC DNA]</scope>
    <source>
        <strain evidence="4 5">YIM 48816</strain>
    </source>
</reference>
<evidence type="ECO:0000256" key="2">
    <source>
        <dbReference type="SAM" id="Phobius"/>
    </source>
</evidence>
<feature type="region of interest" description="Disordered" evidence="1">
    <location>
        <begin position="60"/>
        <end position="123"/>
    </location>
</feature>
<protein>
    <recommendedName>
        <fullName evidence="6">Glycine zipper domain-containing protein</fullName>
    </recommendedName>
</protein>
<name>A0A6L3SSS7_9HYPH</name>
<feature type="chain" id="PRO_5027029927" description="Glycine zipper domain-containing protein" evidence="3">
    <location>
        <begin position="25"/>
        <end position="123"/>
    </location>
</feature>
<dbReference type="Proteomes" id="UP000474159">
    <property type="component" value="Unassembled WGS sequence"/>
</dbReference>
<keyword evidence="3" id="KW-0732">Signal</keyword>